<evidence type="ECO:0000256" key="1">
    <source>
        <dbReference type="SAM" id="Phobius"/>
    </source>
</evidence>
<keyword evidence="1" id="KW-0812">Transmembrane</keyword>
<name>A0A345UP75_9BACT</name>
<proteinExistence type="predicted"/>
<feature type="transmembrane region" description="Helical" evidence="1">
    <location>
        <begin position="61"/>
        <end position="85"/>
    </location>
</feature>
<evidence type="ECO:0000313" key="2">
    <source>
        <dbReference type="EMBL" id="AXJ02277.1"/>
    </source>
</evidence>
<dbReference type="Proteomes" id="UP000254808">
    <property type="component" value="Chromosome"/>
</dbReference>
<organism evidence="2 3">
    <name type="scientific">Cyclonatronum proteinivorum</name>
    <dbReference type="NCBI Taxonomy" id="1457365"/>
    <lineage>
        <taxon>Bacteria</taxon>
        <taxon>Pseudomonadati</taxon>
        <taxon>Balneolota</taxon>
        <taxon>Balneolia</taxon>
        <taxon>Balneolales</taxon>
        <taxon>Cyclonatronaceae</taxon>
        <taxon>Cyclonatronum</taxon>
    </lineage>
</organism>
<evidence type="ECO:0000313" key="3">
    <source>
        <dbReference type="Proteomes" id="UP000254808"/>
    </source>
</evidence>
<keyword evidence="1" id="KW-1133">Transmembrane helix</keyword>
<sequence length="88" mass="10236">MEAITYGNYKIRQQSTGGPSAGDFVEDILNAEIRIKDKEGNERTFEVRDGVIKREIKGYDIANVIVAVLFVLMMILMFFLSYLWWIQR</sequence>
<dbReference type="KEGG" id="cprv:CYPRO_3040"/>
<reference evidence="2 3" key="1">
    <citation type="submission" date="2018-03" db="EMBL/GenBank/DDBJ databases">
        <title>Phenotypic and genomic properties of Cyclonatronum proteinivorum gen. nov., sp. nov., a haloalkaliphilic bacteroidete from soda lakes possessing Na+-translocating rhodopsin.</title>
        <authorList>
            <person name="Toshchakov S.V."/>
            <person name="Korzhenkov A."/>
            <person name="Samarov N.I."/>
            <person name="Kublanov I.V."/>
            <person name="Muntyan M.S."/>
            <person name="Sorokin D.Y."/>
        </authorList>
    </citation>
    <scope>NUCLEOTIDE SEQUENCE [LARGE SCALE GENOMIC DNA]</scope>
    <source>
        <strain evidence="2 3">Omega</strain>
    </source>
</reference>
<accession>A0A345UP75</accession>
<dbReference type="EMBL" id="CP027806">
    <property type="protein sequence ID" value="AXJ02277.1"/>
    <property type="molecule type" value="Genomic_DNA"/>
</dbReference>
<protein>
    <submittedName>
        <fullName evidence="2">Uncharacterized protein</fullName>
    </submittedName>
</protein>
<keyword evidence="1" id="KW-0472">Membrane</keyword>
<keyword evidence="3" id="KW-1185">Reference proteome</keyword>
<dbReference type="RefSeq" id="WP_114985390.1">
    <property type="nucleotide sequence ID" value="NZ_CP027806.1"/>
</dbReference>
<dbReference type="AlphaFoldDB" id="A0A345UP75"/>
<gene>
    <name evidence="2" type="ORF">CYPRO_3040</name>
</gene>